<dbReference type="Pfam" id="PF01381">
    <property type="entry name" value="HTH_3"/>
    <property type="match status" value="1"/>
</dbReference>
<dbReference type="InterPro" id="IPR024747">
    <property type="entry name" value="Pyridox_Oxase-rel"/>
</dbReference>
<feature type="domain" description="HTH cro/C1-type" evidence="2">
    <location>
        <begin position="110"/>
        <end position="164"/>
    </location>
</feature>
<proteinExistence type="predicted"/>
<dbReference type="Gene3D" id="2.30.30.440">
    <property type="entry name" value="Domain of unknown function DUF1918"/>
    <property type="match status" value="1"/>
</dbReference>
<dbReference type="Pfam" id="PF12900">
    <property type="entry name" value="Pyridox_ox_2"/>
    <property type="match status" value="1"/>
</dbReference>
<name>A0ABU8ANE1_9ACTN</name>
<protein>
    <submittedName>
        <fullName evidence="3">DUF1918 domain-containing protein</fullName>
    </submittedName>
</protein>
<dbReference type="Proteomes" id="UP001310290">
    <property type="component" value="Unassembled WGS sequence"/>
</dbReference>
<gene>
    <name evidence="3" type="ORF">QBA35_18000</name>
</gene>
<evidence type="ECO:0000256" key="1">
    <source>
        <dbReference type="SAM" id="MobiDB-lite"/>
    </source>
</evidence>
<evidence type="ECO:0000259" key="2">
    <source>
        <dbReference type="PROSITE" id="PS50943"/>
    </source>
</evidence>
<dbReference type="SUPFAM" id="SSF50118">
    <property type="entry name" value="Cell growth inhibitor/plasmid maintenance toxic component"/>
    <property type="match status" value="1"/>
</dbReference>
<evidence type="ECO:0000313" key="4">
    <source>
        <dbReference type="Proteomes" id="UP001310290"/>
    </source>
</evidence>
<sequence>MRAHLGDQLVIEGPATGATRRDGEIVGLHHADGTPPYDVRWSDTDQVTLVFPGPDAHVRHLEREPGTPEPSRPRSEEAGAEQAGGRKAGVVQETTPLSVAPSPGDIGRRVATERERQGLSRTETARRAGMAPDYLAYLEEHPAEPSVGSLIRLADALGTTAAALRGAGIDLPPGRGQALLHPRLRELGPDECRALLSTHGVGRVAVSTAEGPAVVPVNYEVVDDTIAFRTAPESVPAAAVGSEVAFEVDHVDEAMSQGWSVLAVGPARVVTEPDAVRRPADRARTTPWAGGEREMWVSIRPRRLTGRRISPADQ</sequence>
<dbReference type="InterPro" id="IPR012349">
    <property type="entry name" value="Split_barrel_FMN-bd"/>
</dbReference>
<dbReference type="InterPro" id="IPR010982">
    <property type="entry name" value="Lambda_DNA-bd_dom_sf"/>
</dbReference>
<comment type="caution">
    <text evidence="3">The sequence shown here is derived from an EMBL/GenBank/DDBJ whole genome shotgun (WGS) entry which is preliminary data.</text>
</comment>
<feature type="compositionally biased region" description="Basic and acidic residues" evidence="1">
    <location>
        <begin position="58"/>
        <end position="77"/>
    </location>
</feature>
<dbReference type="SUPFAM" id="SSF50475">
    <property type="entry name" value="FMN-binding split barrel"/>
    <property type="match status" value="1"/>
</dbReference>
<dbReference type="Gene3D" id="1.10.260.40">
    <property type="entry name" value="lambda repressor-like DNA-binding domains"/>
    <property type="match status" value="1"/>
</dbReference>
<organism evidence="3 4">
    <name type="scientific">Streptomyces bottropensis</name>
    <dbReference type="NCBI Taxonomy" id="42235"/>
    <lineage>
        <taxon>Bacteria</taxon>
        <taxon>Bacillati</taxon>
        <taxon>Actinomycetota</taxon>
        <taxon>Actinomycetes</taxon>
        <taxon>Kitasatosporales</taxon>
        <taxon>Streptomycetaceae</taxon>
        <taxon>Streptomyces</taxon>
    </lineage>
</organism>
<evidence type="ECO:0000313" key="3">
    <source>
        <dbReference type="EMBL" id="MEH0635198.1"/>
    </source>
</evidence>
<dbReference type="CDD" id="cd00093">
    <property type="entry name" value="HTH_XRE"/>
    <property type="match status" value="1"/>
</dbReference>
<dbReference type="InterPro" id="IPR001387">
    <property type="entry name" value="Cro/C1-type_HTH"/>
</dbReference>
<dbReference type="SMART" id="SM00530">
    <property type="entry name" value="HTH_XRE"/>
    <property type="match status" value="1"/>
</dbReference>
<keyword evidence="4" id="KW-1185">Reference proteome</keyword>
<dbReference type="SUPFAM" id="SSF47413">
    <property type="entry name" value="lambda repressor-like DNA-binding domains"/>
    <property type="match status" value="1"/>
</dbReference>
<feature type="region of interest" description="Disordered" evidence="1">
    <location>
        <begin position="58"/>
        <end position="89"/>
    </location>
</feature>
<dbReference type="PROSITE" id="PS50943">
    <property type="entry name" value="HTH_CROC1"/>
    <property type="match status" value="1"/>
</dbReference>
<reference evidence="3" key="1">
    <citation type="submission" date="2023-04" db="EMBL/GenBank/DDBJ databases">
        <title>Genomic diversity of scab-causing Streptomyces spp. in the province of Quebec, Canada.</title>
        <authorList>
            <person name="Biessy A."/>
            <person name="Cadieux M."/>
            <person name="Ciotola M."/>
            <person name="Filion M."/>
        </authorList>
    </citation>
    <scope>NUCLEOTIDE SEQUENCE</scope>
    <source>
        <strain evidence="3">B21-115</strain>
    </source>
</reference>
<dbReference type="Pfam" id="PF08940">
    <property type="entry name" value="DUF1918"/>
    <property type="match status" value="1"/>
</dbReference>
<dbReference type="EMBL" id="JARULZ010000001">
    <property type="protein sequence ID" value="MEH0635198.1"/>
    <property type="molecule type" value="Genomic_DNA"/>
</dbReference>
<dbReference type="Gene3D" id="2.30.110.10">
    <property type="entry name" value="Electron Transport, Fmn-binding Protein, Chain A"/>
    <property type="match status" value="1"/>
</dbReference>
<dbReference type="RefSeq" id="WP_334659101.1">
    <property type="nucleotide sequence ID" value="NZ_JARULZ010000001.1"/>
</dbReference>
<dbReference type="InterPro" id="IPR015035">
    <property type="entry name" value="DUF1918"/>
</dbReference>
<accession>A0ABU8ANE1</accession>